<evidence type="ECO:0000313" key="1">
    <source>
        <dbReference type="EMBL" id="KAF3555173.1"/>
    </source>
</evidence>
<gene>
    <name evidence="1" type="ORF">F2Q69_00012442</name>
</gene>
<dbReference type="Proteomes" id="UP000712600">
    <property type="component" value="Unassembled WGS sequence"/>
</dbReference>
<evidence type="ECO:0000313" key="2">
    <source>
        <dbReference type="Proteomes" id="UP000712600"/>
    </source>
</evidence>
<comment type="caution">
    <text evidence="1">The sequence shown here is derived from an EMBL/GenBank/DDBJ whole genome shotgun (WGS) entry which is preliminary data.</text>
</comment>
<accession>A0A8S9QRS0</accession>
<protein>
    <submittedName>
        <fullName evidence="1">Uncharacterized protein</fullName>
    </submittedName>
</protein>
<name>A0A8S9QRS0_BRACR</name>
<dbReference type="EMBL" id="QGKX02000996">
    <property type="protein sequence ID" value="KAF3555173.1"/>
    <property type="molecule type" value="Genomic_DNA"/>
</dbReference>
<dbReference type="AlphaFoldDB" id="A0A8S9QRS0"/>
<proteinExistence type="predicted"/>
<organism evidence="1 2">
    <name type="scientific">Brassica cretica</name>
    <name type="common">Mustard</name>
    <dbReference type="NCBI Taxonomy" id="69181"/>
    <lineage>
        <taxon>Eukaryota</taxon>
        <taxon>Viridiplantae</taxon>
        <taxon>Streptophyta</taxon>
        <taxon>Embryophyta</taxon>
        <taxon>Tracheophyta</taxon>
        <taxon>Spermatophyta</taxon>
        <taxon>Magnoliopsida</taxon>
        <taxon>eudicotyledons</taxon>
        <taxon>Gunneridae</taxon>
        <taxon>Pentapetalae</taxon>
        <taxon>rosids</taxon>
        <taxon>malvids</taxon>
        <taxon>Brassicales</taxon>
        <taxon>Brassicaceae</taxon>
        <taxon>Brassiceae</taxon>
        <taxon>Brassica</taxon>
    </lineage>
</organism>
<reference evidence="1" key="1">
    <citation type="submission" date="2019-12" db="EMBL/GenBank/DDBJ databases">
        <title>Genome sequencing and annotation of Brassica cretica.</title>
        <authorList>
            <person name="Studholme D.J."/>
            <person name="Sarris P."/>
        </authorList>
    </citation>
    <scope>NUCLEOTIDE SEQUENCE</scope>
    <source>
        <strain evidence="1">PFS-109/04</strain>
        <tissue evidence="1">Leaf</tissue>
    </source>
</reference>
<sequence length="74" mass="8220">MKKGARIGAFPRGTIMRSSLTVDPTRSSQPIVPRHLWKFPCLSKICPNHLLPPMKCQGRSAKGAASRHWAVLLE</sequence>